<comment type="caution">
    <text evidence="1">The sequence shown here is derived from an EMBL/GenBank/DDBJ whole genome shotgun (WGS) entry which is preliminary data.</text>
</comment>
<gene>
    <name evidence="1" type="ORF">ACOLOM_LOCUS2449</name>
</gene>
<name>A0ACA9KTP7_9GLOM</name>
<dbReference type="Proteomes" id="UP000789525">
    <property type="component" value="Unassembled WGS sequence"/>
</dbReference>
<organism evidence="1 2">
    <name type="scientific">Acaulospora colombiana</name>
    <dbReference type="NCBI Taxonomy" id="27376"/>
    <lineage>
        <taxon>Eukaryota</taxon>
        <taxon>Fungi</taxon>
        <taxon>Fungi incertae sedis</taxon>
        <taxon>Mucoromycota</taxon>
        <taxon>Glomeromycotina</taxon>
        <taxon>Glomeromycetes</taxon>
        <taxon>Diversisporales</taxon>
        <taxon>Acaulosporaceae</taxon>
        <taxon>Acaulospora</taxon>
    </lineage>
</organism>
<dbReference type="EMBL" id="CAJVPT010003197">
    <property type="protein sequence ID" value="CAG8492795.1"/>
    <property type="molecule type" value="Genomic_DNA"/>
</dbReference>
<sequence length="294" mass="33719">MDPDTFFAPISHILPPLSLRGVPIHPDIPFPEFYPILMDYRFPVVFSFLYASFVSFLNPKSNNVSRMVAKQKGLKQTSVSKKSGKLMTSFVFFHNLALCFFSVVTFLSVAPTFLKSFYKHRDNFLDAYCDRDGCFWNDALAYWDYEIIDTLIILLKGRRSSLLQTYHHSGAMITMWAGMNFKAAPIWIFVVFNSFIHSIMYAYYALTSIGFNPPGKQYLTRMQITQFLVGTSLAISYLFLDDCLINRGQVLGTYINLAYLFPLIYLFVDFARNMYSKSAVRRVGSTGVAKKESM</sequence>
<proteinExistence type="predicted"/>
<keyword evidence="2" id="KW-1185">Reference proteome</keyword>
<evidence type="ECO:0000313" key="2">
    <source>
        <dbReference type="Proteomes" id="UP000789525"/>
    </source>
</evidence>
<evidence type="ECO:0000313" key="1">
    <source>
        <dbReference type="EMBL" id="CAG8492795.1"/>
    </source>
</evidence>
<protein>
    <submittedName>
        <fullName evidence="1">5090_t:CDS:1</fullName>
    </submittedName>
</protein>
<accession>A0ACA9KTP7</accession>
<reference evidence="1" key="1">
    <citation type="submission" date="2021-06" db="EMBL/GenBank/DDBJ databases">
        <authorList>
            <person name="Kallberg Y."/>
            <person name="Tangrot J."/>
            <person name="Rosling A."/>
        </authorList>
    </citation>
    <scope>NUCLEOTIDE SEQUENCE</scope>
    <source>
        <strain evidence="1">CL356</strain>
    </source>
</reference>